<dbReference type="KEGG" id="age:AA314_05918"/>
<sequence>MRLAHLPIALGGEGNGRVVERGQGRGFHRVTGRRRGGGGECGHRMPGYMFRRPASSGAPAEAVPPVVGAPRIEVLATVSG</sequence>
<accession>A0AAC8TFM1</accession>
<reference evidence="1 2" key="1">
    <citation type="submission" date="2015-05" db="EMBL/GenBank/DDBJ databases">
        <title>Genome assembly of Archangium gephyra DSM 2261.</title>
        <authorList>
            <person name="Sharma G."/>
            <person name="Subramanian S."/>
        </authorList>
    </citation>
    <scope>NUCLEOTIDE SEQUENCE [LARGE SCALE GENOMIC DNA]</scope>
    <source>
        <strain evidence="1 2">DSM 2261</strain>
    </source>
</reference>
<organism evidence="1 2">
    <name type="scientific">Archangium gephyra</name>
    <dbReference type="NCBI Taxonomy" id="48"/>
    <lineage>
        <taxon>Bacteria</taxon>
        <taxon>Pseudomonadati</taxon>
        <taxon>Myxococcota</taxon>
        <taxon>Myxococcia</taxon>
        <taxon>Myxococcales</taxon>
        <taxon>Cystobacterineae</taxon>
        <taxon>Archangiaceae</taxon>
        <taxon>Archangium</taxon>
    </lineage>
</organism>
<dbReference type="Proteomes" id="UP000035579">
    <property type="component" value="Chromosome"/>
</dbReference>
<protein>
    <submittedName>
        <fullName evidence="1">Uncharacterized protein</fullName>
    </submittedName>
</protein>
<evidence type="ECO:0000313" key="1">
    <source>
        <dbReference type="EMBL" id="AKJ04292.1"/>
    </source>
</evidence>
<dbReference type="EMBL" id="CP011509">
    <property type="protein sequence ID" value="AKJ04292.1"/>
    <property type="molecule type" value="Genomic_DNA"/>
</dbReference>
<evidence type="ECO:0000313" key="2">
    <source>
        <dbReference type="Proteomes" id="UP000035579"/>
    </source>
</evidence>
<name>A0AAC8TFM1_9BACT</name>
<proteinExistence type="predicted"/>
<dbReference type="AlphaFoldDB" id="A0AAC8TFM1"/>
<gene>
    <name evidence="1" type="ORF">AA314_05918</name>
</gene>